<keyword evidence="5 7" id="KW-1133">Transmembrane helix</keyword>
<feature type="transmembrane region" description="Helical" evidence="7">
    <location>
        <begin position="154"/>
        <end position="174"/>
    </location>
</feature>
<evidence type="ECO:0000259" key="8">
    <source>
        <dbReference type="PROSITE" id="PS50893"/>
    </source>
</evidence>
<organism evidence="10 11">
    <name type="scientific">Spraguea lophii (strain 42_110)</name>
    <name type="common">Microsporidian parasite</name>
    <dbReference type="NCBI Taxonomy" id="1358809"/>
    <lineage>
        <taxon>Eukaryota</taxon>
        <taxon>Fungi</taxon>
        <taxon>Fungi incertae sedis</taxon>
        <taxon>Microsporidia</taxon>
        <taxon>Spragueidae</taxon>
        <taxon>Spraguea</taxon>
    </lineage>
</organism>
<dbReference type="SUPFAM" id="SSF90123">
    <property type="entry name" value="ABC transporter transmembrane region"/>
    <property type="match status" value="1"/>
</dbReference>
<dbReference type="HOGENOM" id="CLU_000604_84_1_1"/>
<dbReference type="InterPro" id="IPR039421">
    <property type="entry name" value="Type_1_exporter"/>
</dbReference>
<dbReference type="InParanoid" id="S7WCC6"/>
<dbReference type="FunCoup" id="S7WCC6">
    <property type="interactions" value="93"/>
</dbReference>
<accession>S7WCC6</accession>
<feature type="domain" description="ABC transporter" evidence="8">
    <location>
        <begin position="355"/>
        <end position="587"/>
    </location>
</feature>
<dbReference type="PROSITE" id="PS50929">
    <property type="entry name" value="ABC_TM1F"/>
    <property type="match status" value="1"/>
</dbReference>
<dbReference type="InterPro" id="IPR027417">
    <property type="entry name" value="P-loop_NTPase"/>
</dbReference>
<comment type="subcellular location">
    <subcellularLocation>
        <location evidence="1">Membrane</location>
        <topology evidence="1">Multi-pass membrane protein</topology>
    </subcellularLocation>
</comment>
<evidence type="ECO:0000259" key="9">
    <source>
        <dbReference type="PROSITE" id="PS50929"/>
    </source>
</evidence>
<feature type="domain" description="ABC transmembrane type-1" evidence="9">
    <location>
        <begin position="47"/>
        <end position="327"/>
    </location>
</feature>
<proteinExistence type="predicted"/>
<sequence>MSNNHESDDLKNNNKQTEISSFQVFKKIFVCYIWKIKYTRIILFPTLFLIIISKCLDVYQSEILQKIAETLEKDQGKSFAALLILLLFITIVSSILQEVPNLLFISRITNSYRLEAIDTFKKFFSLKYPNFYNNYKMGEINSTIERKSSAVYDIIDILVLNWLPTLFFVVYVLVKMFSKLGIYITLVIAVSLVIYTAATLVIAYHRRKIIKKYISNYNLCSNQIYDSFSNFELVKAYNSENEELRKYNIVQKTYEKSANIVWRSMYMLSAIQRLIIGLQTLFVLYIGIYGFITHKFTTGLLVFYLSVNAFLGTNLHKLGWLYVKMSQAMVNAKIRIIDIEEEERLMDIASFKQEITFKNVSIMRSNRIIVQNVNICIRKGEKIAIIGPNGIGKSTILKCLLKFVDYDGKIIIDGFDIKKINDDSLRNKISYIPQNSQLLNETVRYNLTYGNNNITEEEIINECMVFDIHNTIMRLEKGYDSDVGSNGNKLSGGEKQKISFVRAVLKKGDIFVLDEPTANIDKNSEKKLIKTILSTVDKNEKTIIMVAHTIELLKSFDRIFYIQQNESKCVTYDEAIGLMKQTNFEKK</sequence>
<dbReference type="Proteomes" id="UP000014978">
    <property type="component" value="Unassembled WGS sequence"/>
</dbReference>
<keyword evidence="6 7" id="KW-0472">Membrane</keyword>
<dbReference type="OrthoDB" id="6500128at2759"/>
<evidence type="ECO:0000256" key="4">
    <source>
        <dbReference type="ARBA" id="ARBA00022840"/>
    </source>
</evidence>
<comment type="caution">
    <text evidence="10">The sequence shown here is derived from an EMBL/GenBank/DDBJ whole genome shotgun (WGS) entry which is preliminary data.</text>
</comment>
<evidence type="ECO:0000256" key="2">
    <source>
        <dbReference type="ARBA" id="ARBA00022692"/>
    </source>
</evidence>
<name>S7WCC6_SPRLO</name>
<dbReference type="AlphaFoldDB" id="S7WCC6"/>
<dbReference type="Gene3D" id="3.40.50.300">
    <property type="entry name" value="P-loop containing nucleotide triphosphate hydrolases"/>
    <property type="match status" value="1"/>
</dbReference>
<dbReference type="PANTHER" id="PTHR24221:SF503">
    <property type="entry name" value="MITOCHONDRIAL POTASSIUM CHANNEL ATP-BINDING SUBUNIT"/>
    <property type="match status" value="1"/>
</dbReference>
<dbReference type="InterPro" id="IPR036640">
    <property type="entry name" value="ABC1_TM_sf"/>
</dbReference>
<dbReference type="EMBL" id="ATCN01000250">
    <property type="protein sequence ID" value="EPR79452.1"/>
    <property type="molecule type" value="Genomic_DNA"/>
</dbReference>
<feature type="transmembrane region" description="Helical" evidence="7">
    <location>
        <begin position="298"/>
        <end position="323"/>
    </location>
</feature>
<dbReference type="VEuPathDB" id="MicrosporidiaDB:SLOPH_87"/>
<feature type="transmembrane region" description="Helical" evidence="7">
    <location>
        <begin position="274"/>
        <end position="292"/>
    </location>
</feature>
<keyword evidence="11" id="KW-1185">Reference proteome</keyword>
<evidence type="ECO:0000256" key="7">
    <source>
        <dbReference type="SAM" id="Phobius"/>
    </source>
</evidence>
<dbReference type="PROSITE" id="PS00211">
    <property type="entry name" value="ABC_TRANSPORTER_1"/>
    <property type="match status" value="1"/>
</dbReference>
<evidence type="ECO:0000256" key="1">
    <source>
        <dbReference type="ARBA" id="ARBA00004141"/>
    </source>
</evidence>
<reference evidence="11" key="1">
    <citation type="journal article" date="2013" name="PLoS Genet.">
        <title>The genome of Spraguea lophii and the basis of host-microsporidian interactions.</title>
        <authorList>
            <person name="Campbell S.E."/>
            <person name="Williams T.A."/>
            <person name="Yousuf A."/>
            <person name="Soanes D.M."/>
            <person name="Paszkiewicz K.H."/>
            <person name="Williams B.A.P."/>
        </authorList>
    </citation>
    <scope>NUCLEOTIDE SEQUENCE [LARGE SCALE GENOMIC DNA]</scope>
    <source>
        <strain evidence="11">42_110</strain>
    </source>
</reference>
<dbReference type="InterPro" id="IPR003593">
    <property type="entry name" value="AAA+_ATPase"/>
</dbReference>
<dbReference type="GO" id="GO:0140359">
    <property type="term" value="F:ABC-type transporter activity"/>
    <property type="evidence" value="ECO:0007669"/>
    <property type="project" value="InterPro"/>
</dbReference>
<keyword evidence="4" id="KW-0067">ATP-binding</keyword>
<evidence type="ECO:0000313" key="10">
    <source>
        <dbReference type="EMBL" id="EPR79452.1"/>
    </source>
</evidence>
<protein>
    <submittedName>
        <fullName evidence="10">ABC transporter</fullName>
    </submittedName>
</protein>
<dbReference type="InterPro" id="IPR003439">
    <property type="entry name" value="ABC_transporter-like_ATP-bd"/>
</dbReference>
<dbReference type="Pfam" id="PF00005">
    <property type="entry name" value="ABC_tran"/>
    <property type="match status" value="1"/>
</dbReference>
<feature type="transmembrane region" description="Helical" evidence="7">
    <location>
        <begin position="180"/>
        <end position="204"/>
    </location>
</feature>
<dbReference type="InterPro" id="IPR011527">
    <property type="entry name" value="ABC1_TM_dom"/>
</dbReference>
<evidence type="ECO:0000256" key="6">
    <source>
        <dbReference type="ARBA" id="ARBA00023136"/>
    </source>
</evidence>
<dbReference type="OMA" id="VFHIIPI"/>
<dbReference type="SUPFAM" id="SSF52540">
    <property type="entry name" value="P-loop containing nucleoside triphosphate hydrolases"/>
    <property type="match status" value="1"/>
</dbReference>
<keyword evidence="2 7" id="KW-0812">Transmembrane</keyword>
<dbReference type="InterPro" id="IPR017871">
    <property type="entry name" value="ABC_transporter-like_CS"/>
</dbReference>
<dbReference type="GO" id="GO:0005524">
    <property type="term" value="F:ATP binding"/>
    <property type="evidence" value="ECO:0007669"/>
    <property type="project" value="UniProtKB-KW"/>
</dbReference>
<dbReference type="STRING" id="1358809.S7WCC6"/>
<dbReference type="SMART" id="SM00382">
    <property type="entry name" value="AAA"/>
    <property type="match status" value="1"/>
</dbReference>
<evidence type="ECO:0000256" key="5">
    <source>
        <dbReference type="ARBA" id="ARBA00022989"/>
    </source>
</evidence>
<dbReference type="GO" id="GO:0016887">
    <property type="term" value="F:ATP hydrolysis activity"/>
    <property type="evidence" value="ECO:0007669"/>
    <property type="project" value="InterPro"/>
</dbReference>
<dbReference type="GO" id="GO:0016020">
    <property type="term" value="C:membrane"/>
    <property type="evidence" value="ECO:0007669"/>
    <property type="project" value="UniProtKB-SubCell"/>
</dbReference>
<keyword evidence="3" id="KW-0547">Nucleotide-binding</keyword>
<evidence type="ECO:0000256" key="3">
    <source>
        <dbReference type="ARBA" id="ARBA00022741"/>
    </source>
</evidence>
<dbReference type="PROSITE" id="PS50893">
    <property type="entry name" value="ABC_TRANSPORTER_2"/>
    <property type="match status" value="1"/>
</dbReference>
<gene>
    <name evidence="10" type="ORF">SLOPH_87</name>
</gene>
<feature type="transmembrane region" description="Helical" evidence="7">
    <location>
        <begin position="79"/>
        <end position="104"/>
    </location>
</feature>
<dbReference type="Gene3D" id="1.20.1560.10">
    <property type="entry name" value="ABC transporter type 1, transmembrane domain"/>
    <property type="match status" value="1"/>
</dbReference>
<feature type="transmembrane region" description="Helical" evidence="7">
    <location>
        <begin position="41"/>
        <end position="59"/>
    </location>
</feature>
<dbReference type="Pfam" id="PF00664">
    <property type="entry name" value="ABC_membrane"/>
    <property type="match status" value="1"/>
</dbReference>
<dbReference type="PANTHER" id="PTHR24221">
    <property type="entry name" value="ATP-BINDING CASSETTE SUB-FAMILY B"/>
    <property type="match status" value="1"/>
</dbReference>
<evidence type="ECO:0000313" key="11">
    <source>
        <dbReference type="Proteomes" id="UP000014978"/>
    </source>
</evidence>